<dbReference type="EMBL" id="ML143398">
    <property type="protein sequence ID" value="TBU31674.1"/>
    <property type="molecule type" value="Genomic_DNA"/>
</dbReference>
<dbReference type="Proteomes" id="UP000292957">
    <property type="component" value="Unassembled WGS sequence"/>
</dbReference>
<evidence type="ECO:0000313" key="1">
    <source>
        <dbReference type="EMBL" id="TBU31674.1"/>
    </source>
</evidence>
<gene>
    <name evidence="1" type="ORF">BD311DRAFT_101737</name>
</gene>
<name>A0A4Q9MUP1_9APHY</name>
<sequence>MTFTWAAAFAAAERGVQDTANTANASGVDGSSIFSTAKSVMVGPTLDRVDRKITDTFKELKRGVLPATLEQEFRSQACDIILLRDQLGAIVQNMNPIRAVWYSGRALLIEGRSDKLYGDRTSNRYEAHADGYMDYPGIDTQSLHEEWVGVARREGDHIEAVLLPLARTEAPQIEVSSEESMPSETSQEGEVIAMQEITSTCTEGTNILRCSLWPTPMTSELSSQQRTTKSRPPVLRYALVLYP</sequence>
<protein>
    <submittedName>
        <fullName evidence="1">Uncharacterized protein</fullName>
    </submittedName>
</protein>
<accession>A0A4Q9MUP1</accession>
<proteinExistence type="predicted"/>
<reference evidence="1" key="1">
    <citation type="submission" date="2019-01" db="EMBL/GenBank/DDBJ databases">
        <title>Draft genome sequences of three monokaryotic isolates of the white-rot basidiomycete fungus Dichomitus squalens.</title>
        <authorList>
            <consortium name="DOE Joint Genome Institute"/>
            <person name="Lopez S.C."/>
            <person name="Andreopoulos B."/>
            <person name="Pangilinan J."/>
            <person name="Lipzen A."/>
            <person name="Riley R."/>
            <person name="Ahrendt S."/>
            <person name="Ng V."/>
            <person name="Barry K."/>
            <person name="Daum C."/>
            <person name="Grigoriev I.V."/>
            <person name="Hilden K.S."/>
            <person name="Makela M.R."/>
            <person name="de Vries R.P."/>
        </authorList>
    </citation>
    <scope>NUCLEOTIDE SEQUENCE [LARGE SCALE GENOMIC DNA]</scope>
    <source>
        <strain evidence="1">OM18370.1</strain>
    </source>
</reference>
<organism evidence="1">
    <name type="scientific">Dichomitus squalens</name>
    <dbReference type="NCBI Taxonomy" id="114155"/>
    <lineage>
        <taxon>Eukaryota</taxon>
        <taxon>Fungi</taxon>
        <taxon>Dikarya</taxon>
        <taxon>Basidiomycota</taxon>
        <taxon>Agaricomycotina</taxon>
        <taxon>Agaricomycetes</taxon>
        <taxon>Polyporales</taxon>
        <taxon>Polyporaceae</taxon>
        <taxon>Dichomitus</taxon>
    </lineage>
</organism>
<dbReference type="AlphaFoldDB" id="A0A4Q9MUP1"/>